<accession>A0A4S8L1Y3</accession>
<feature type="compositionally biased region" description="Low complexity" evidence="1">
    <location>
        <begin position="130"/>
        <end position="148"/>
    </location>
</feature>
<evidence type="ECO:0000259" key="2">
    <source>
        <dbReference type="Pfam" id="PF17667"/>
    </source>
</evidence>
<dbReference type="EMBL" id="ML179731">
    <property type="protein sequence ID" value="THU82436.1"/>
    <property type="molecule type" value="Genomic_DNA"/>
</dbReference>
<reference evidence="3 4" key="1">
    <citation type="journal article" date="2019" name="Nat. Ecol. Evol.">
        <title>Megaphylogeny resolves global patterns of mushroom evolution.</title>
        <authorList>
            <person name="Varga T."/>
            <person name="Krizsan K."/>
            <person name="Foldi C."/>
            <person name="Dima B."/>
            <person name="Sanchez-Garcia M."/>
            <person name="Sanchez-Ramirez S."/>
            <person name="Szollosi G.J."/>
            <person name="Szarkandi J.G."/>
            <person name="Papp V."/>
            <person name="Albert L."/>
            <person name="Andreopoulos W."/>
            <person name="Angelini C."/>
            <person name="Antonin V."/>
            <person name="Barry K.W."/>
            <person name="Bougher N.L."/>
            <person name="Buchanan P."/>
            <person name="Buyck B."/>
            <person name="Bense V."/>
            <person name="Catcheside P."/>
            <person name="Chovatia M."/>
            <person name="Cooper J."/>
            <person name="Damon W."/>
            <person name="Desjardin D."/>
            <person name="Finy P."/>
            <person name="Geml J."/>
            <person name="Haridas S."/>
            <person name="Hughes K."/>
            <person name="Justo A."/>
            <person name="Karasinski D."/>
            <person name="Kautmanova I."/>
            <person name="Kiss B."/>
            <person name="Kocsube S."/>
            <person name="Kotiranta H."/>
            <person name="LaButti K.M."/>
            <person name="Lechner B.E."/>
            <person name="Liimatainen K."/>
            <person name="Lipzen A."/>
            <person name="Lukacs Z."/>
            <person name="Mihaltcheva S."/>
            <person name="Morgado L.N."/>
            <person name="Niskanen T."/>
            <person name="Noordeloos M.E."/>
            <person name="Ohm R.A."/>
            <person name="Ortiz-Santana B."/>
            <person name="Ovrebo C."/>
            <person name="Racz N."/>
            <person name="Riley R."/>
            <person name="Savchenko A."/>
            <person name="Shiryaev A."/>
            <person name="Soop K."/>
            <person name="Spirin V."/>
            <person name="Szebenyi C."/>
            <person name="Tomsovsky M."/>
            <person name="Tulloss R.E."/>
            <person name="Uehling J."/>
            <person name="Grigoriev I.V."/>
            <person name="Vagvolgyi C."/>
            <person name="Papp T."/>
            <person name="Martin F.M."/>
            <person name="Miettinen O."/>
            <person name="Hibbett D.S."/>
            <person name="Nagy L.G."/>
        </authorList>
    </citation>
    <scope>NUCLEOTIDE SEQUENCE [LARGE SCALE GENOMIC DNA]</scope>
    <source>
        <strain evidence="3 4">CBS 962.96</strain>
    </source>
</reference>
<evidence type="ECO:0000313" key="4">
    <source>
        <dbReference type="Proteomes" id="UP000297245"/>
    </source>
</evidence>
<evidence type="ECO:0000256" key="1">
    <source>
        <dbReference type="SAM" id="MobiDB-lite"/>
    </source>
</evidence>
<dbReference type="Pfam" id="PF17667">
    <property type="entry name" value="Pkinase_fungal"/>
    <property type="match status" value="2"/>
</dbReference>
<feature type="domain" description="Fungal-type protein kinase" evidence="2">
    <location>
        <begin position="244"/>
        <end position="343"/>
    </location>
</feature>
<name>A0A4S8L1Y3_DENBC</name>
<feature type="compositionally biased region" description="Polar residues" evidence="1">
    <location>
        <begin position="112"/>
        <end position="129"/>
    </location>
</feature>
<keyword evidence="4" id="KW-1185">Reference proteome</keyword>
<feature type="region of interest" description="Disordered" evidence="1">
    <location>
        <begin position="110"/>
        <end position="153"/>
    </location>
</feature>
<gene>
    <name evidence="3" type="ORF">K435DRAFT_872288</name>
</gene>
<dbReference type="AlphaFoldDB" id="A0A4S8L1Y3"/>
<dbReference type="InterPro" id="IPR040976">
    <property type="entry name" value="Pkinase_fungal"/>
</dbReference>
<sequence>MLFGTPEQLGFDPSVTLKRDNSGDLYYVYKVNGHCYRTLGKPIFDYHALTISGRATRCWLVQECTEDGEVSNGAEKHVLKDHWSQEHCTTLEIPKAMHKRFDELKEHGNIKIGSSMSTPNAPTSATKSLVSIPVSGSESPPSVPVSTPKSPPSIPEPLPALLPLAETLPCDETDRQVILNAFTNYQSYLIAANLDQEVLNQTIPDVCSKWDSCCLDQHYVKRPPSKAFGSNRTGHNGQSNIPPAHIHHTHRELPSKQHRHLICKGVYEPIGDLTNIVNITQTLHDCVIALHLLYLIGYVHHDIGIDNVFYDSSTRQGRLSGLEYARAFHCKDVATAPKTGTCKVRASTGSGMDPKLGRRSKKD</sequence>
<proteinExistence type="predicted"/>
<organism evidence="3 4">
    <name type="scientific">Dendrothele bispora (strain CBS 962.96)</name>
    <dbReference type="NCBI Taxonomy" id="1314807"/>
    <lineage>
        <taxon>Eukaryota</taxon>
        <taxon>Fungi</taxon>
        <taxon>Dikarya</taxon>
        <taxon>Basidiomycota</taxon>
        <taxon>Agaricomycotina</taxon>
        <taxon>Agaricomycetes</taxon>
        <taxon>Agaricomycetidae</taxon>
        <taxon>Agaricales</taxon>
        <taxon>Agaricales incertae sedis</taxon>
        <taxon>Dendrothele</taxon>
    </lineage>
</organism>
<dbReference type="OrthoDB" id="312874at2759"/>
<feature type="domain" description="Fungal-type protein kinase" evidence="2">
    <location>
        <begin position="3"/>
        <end position="87"/>
    </location>
</feature>
<protein>
    <recommendedName>
        <fullName evidence="2">Fungal-type protein kinase domain-containing protein</fullName>
    </recommendedName>
</protein>
<dbReference type="Proteomes" id="UP000297245">
    <property type="component" value="Unassembled WGS sequence"/>
</dbReference>
<evidence type="ECO:0000313" key="3">
    <source>
        <dbReference type="EMBL" id="THU82436.1"/>
    </source>
</evidence>